<accession>A0ABR8DGB5</accession>
<organism evidence="1 2">
    <name type="scientific">Nostoc flagelliforme FACHB-838</name>
    <dbReference type="NCBI Taxonomy" id="2692904"/>
    <lineage>
        <taxon>Bacteria</taxon>
        <taxon>Bacillati</taxon>
        <taxon>Cyanobacteriota</taxon>
        <taxon>Cyanophyceae</taxon>
        <taxon>Nostocales</taxon>
        <taxon>Nostocaceae</taxon>
        <taxon>Nostoc</taxon>
    </lineage>
</organism>
<comment type="caution">
    <text evidence="1">The sequence shown here is derived from an EMBL/GenBank/DDBJ whole genome shotgun (WGS) entry which is preliminary data.</text>
</comment>
<dbReference type="Proteomes" id="UP000623440">
    <property type="component" value="Unassembled WGS sequence"/>
</dbReference>
<evidence type="ECO:0000313" key="2">
    <source>
        <dbReference type="Proteomes" id="UP000623440"/>
    </source>
</evidence>
<keyword evidence="2" id="KW-1185">Reference proteome</keyword>
<dbReference type="Gene3D" id="3.90.180.10">
    <property type="entry name" value="Medium-chain alcohol dehydrogenases, catalytic domain"/>
    <property type="match status" value="1"/>
</dbReference>
<dbReference type="Gene3D" id="3.40.50.720">
    <property type="entry name" value="NAD(P)-binding Rossmann-like Domain"/>
    <property type="match status" value="1"/>
</dbReference>
<dbReference type="Pfam" id="PF13602">
    <property type="entry name" value="ADH_zinc_N_2"/>
    <property type="match status" value="1"/>
</dbReference>
<proteinExistence type="predicted"/>
<evidence type="ECO:0000313" key="1">
    <source>
        <dbReference type="EMBL" id="MBD2528385.1"/>
    </source>
</evidence>
<gene>
    <name evidence="1" type="ORF">H6G97_01950</name>
</gene>
<reference evidence="1 2" key="1">
    <citation type="journal article" date="2020" name="ISME J.">
        <title>Comparative genomics reveals insights into cyanobacterial evolution and habitat adaptation.</title>
        <authorList>
            <person name="Chen M.Y."/>
            <person name="Teng W.K."/>
            <person name="Zhao L."/>
            <person name="Hu C.X."/>
            <person name="Zhou Y.K."/>
            <person name="Han B.P."/>
            <person name="Song L.R."/>
            <person name="Shu W.S."/>
        </authorList>
    </citation>
    <scope>NUCLEOTIDE SEQUENCE [LARGE SCALE GENOMIC DNA]</scope>
    <source>
        <strain evidence="1 2">FACHB-838</strain>
    </source>
</reference>
<sequence>MEKWVNRELLKKSRAIALSNQKSPQTQHCITQDLLYLKELIEAGKIRAVIDRTYPLQELAAAHGDSETGRAVGKITSAQPCDRSKRRINKAPIVPDGFLSLEVERFYDEASQYAIAAIILA</sequence>
<name>A0ABR8DGB5_9NOSO</name>
<dbReference type="EMBL" id="JACJSI010000002">
    <property type="protein sequence ID" value="MBD2528385.1"/>
    <property type="molecule type" value="Genomic_DNA"/>
</dbReference>
<protein>
    <submittedName>
        <fullName evidence="1">Zinc-binding dehydrogenase</fullName>
    </submittedName>
</protein>